<dbReference type="Pfam" id="PF01047">
    <property type="entry name" value="MarR"/>
    <property type="match status" value="1"/>
</dbReference>
<dbReference type="PANTHER" id="PTHR33164:SF57">
    <property type="entry name" value="MARR-FAMILY TRANSCRIPTIONAL REGULATOR"/>
    <property type="match status" value="1"/>
</dbReference>
<dbReference type="PANTHER" id="PTHR33164">
    <property type="entry name" value="TRANSCRIPTIONAL REGULATOR, MARR FAMILY"/>
    <property type="match status" value="1"/>
</dbReference>
<dbReference type="RefSeq" id="WP_116755581.1">
    <property type="nucleotide sequence ID" value="NZ_JBHUEX010000001.1"/>
</dbReference>
<feature type="domain" description="HTH marR-type" evidence="1">
    <location>
        <begin position="21"/>
        <end position="157"/>
    </location>
</feature>
<dbReference type="Gene3D" id="1.10.10.10">
    <property type="entry name" value="Winged helix-like DNA-binding domain superfamily/Winged helix DNA-binding domain"/>
    <property type="match status" value="1"/>
</dbReference>
<dbReference type="InterPro" id="IPR039422">
    <property type="entry name" value="MarR/SlyA-like"/>
</dbReference>
<evidence type="ECO:0000313" key="3">
    <source>
        <dbReference type="Proteomes" id="UP000244893"/>
    </source>
</evidence>
<dbReference type="Proteomes" id="UP000244893">
    <property type="component" value="Unassembled WGS sequence"/>
</dbReference>
<dbReference type="SMART" id="SM00347">
    <property type="entry name" value="HTH_MARR"/>
    <property type="match status" value="1"/>
</dbReference>
<protein>
    <recommendedName>
        <fullName evidence="1">HTH marR-type domain-containing protein</fullName>
    </recommendedName>
</protein>
<reference evidence="2 3" key="1">
    <citation type="submission" date="2018-05" db="EMBL/GenBank/DDBJ databases">
        <title>Amnibacterium sp. M8JJ-5, whole genome shotgun sequence.</title>
        <authorList>
            <person name="Tuo L."/>
        </authorList>
    </citation>
    <scope>NUCLEOTIDE SEQUENCE [LARGE SCALE GENOMIC DNA]</scope>
    <source>
        <strain evidence="2 3">M8JJ-5</strain>
    </source>
</reference>
<dbReference type="InterPro" id="IPR036390">
    <property type="entry name" value="WH_DNA-bd_sf"/>
</dbReference>
<dbReference type="InterPro" id="IPR036388">
    <property type="entry name" value="WH-like_DNA-bd_sf"/>
</dbReference>
<organism evidence="2 3">
    <name type="scientific">Amnibacterium flavum</name>
    <dbReference type="NCBI Taxonomy" id="2173173"/>
    <lineage>
        <taxon>Bacteria</taxon>
        <taxon>Bacillati</taxon>
        <taxon>Actinomycetota</taxon>
        <taxon>Actinomycetes</taxon>
        <taxon>Micrococcales</taxon>
        <taxon>Microbacteriaceae</taxon>
        <taxon>Amnibacterium</taxon>
    </lineage>
</organism>
<dbReference type="GO" id="GO:0006950">
    <property type="term" value="P:response to stress"/>
    <property type="evidence" value="ECO:0007669"/>
    <property type="project" value="TreeGrafter"/>
</dbReference>
<evidence type="ECO:0000313" key="2">
    <source>
        <dbReference type="EMBL" id="PVZ95847.1"/>
    </source>
</evidence>
<proteinExistence type="predicted"/>
<dbReference type="PRINTS" id="PR00598">
    <property type="entry name" value="HTHMARR"/>
</dbReference>
<name>A0A2V1HYI0_9MICO</name>
<comment type="caution">
    <text evidence="2">The sequence shown here is derived from an EMBL/GenBank/DDBJ whole genome shotgun (WGS) entry which is preliminary data.</text>
</comment>
<sequence length="176" mass="19007">MESSAVSPGSLPLQASSFPYRSELLANLSALILLWDSPALQGEILAKSGESIDQPSHATLRHLLAWGPMRPTALSEVLATGASYVSKIVRRLENDGLVERSADPSDRRATLISLTPAGEEAARGVYALGDRMIAEVLEAWSPADIEHYTALTERFVKDAITSADRMLERGLLPVKP</sequence>
<keyword evidence="3" id="KW-1185">Reference proteome</keyword>
<dbReference type="SUPFAM" id="SSF46785">
    <property type="entry name" value="Winged helix' DNA-binding domain"/>
    <property type="match status" value="1"/>
</dbReference>
<dbReference type="GO" id="GO:0003700">
    <property type="term" value="F:DNA-binding transcription factor activity"/>
    <property type="evidence" value="ECO:0007669"/>
    <property type="project" value="InterPro"/>
</dbReference>
<dbReference type="InterPro" id="IPR000835">
    <property type="entry name" value="HTH_MarR-typ"/>
</dbReference>
<gene>
    <name evidence="2" type="ORF">DDQ50_05125</name>
</gene>
<dbReference type="PROSITE" id="PS50995">
    <property type="entry name" value="HTH_MARR_2"/>
    <property type="match status" value="1"/>
</dbReference>
<dbReference type="EMBL" id="QEOP01000001">
    <property type="protein sequence ID" value="PVZ95847.1"/>
    <property type="molecule type" value="Genomic_DNA"/>
</dbReference>
<dbReference type="OrthoDB" id="9155413at2"/>
<evidence type="ECO:0000259" key="1">
    <source>
        <dbReference type="PROSITE" id="PS50995"/>
    </source>
</evidence>
<dbReference type="AlphaFoldDB" id="A0A2V1HYI0"/>
<accession>A0A2V1HYI0</accession>